<dbReference type="Pfam" id="PF00762">
    <property type="entry name" value="Ferrochelatase"/>
    <property type="match status" value="1"/>
</dbReference>
<dbReference type="GO" id="GO:0005737">
    <property type="term" value="C:cytoplasm"/>
    <property type="evidence" value="ECO:0007669"/>
    <property type="project" value="UniProtKB-SubCell"/>
</dbReference>
<feature type="binding site" evidence="7">
    <location>
        <position position="183"/>
    </location>
    <ligand>
        <name>Fe(2+)</name>
        <dbReference type="ChEBI" id="CHEBI:29033"/>
    </ligand>
</feature>
<evidence type="ECO:0000256" key="8">
    <source>
        <dbReference type="RuleBase" id="RU000607"/>
    </source>
</evidence>
<dbReference type="InterPro" id="IPR033644">
    <property type="entry name" value="Ferrochelatase_C"/>
</dbReference>
<dbReference type="STRING" id="679897.HMU01300"/>
<dbReference type="KEGG" id="hms:HMU01300"/>
<dbReference type="CDD" id="cd03411">
    <property type="entry name" value="Ferrochelatase_N"/>
    <property type="match status" value="1"/>
</dbReference>
<evidence type="ECO:0000256" key="3">
    <source>
        <dbReference type="ARBA" id="ARBA00023133"/>
    </source>
</evidence>
<evidence type="ECO:0000256" key="6">
    <source>
        <dbReference type="ARBA" id="ARBA00024536"/>
    </source>
</evidence>
<dbReference type="GO" id="GO:0006783">
    <property type="term" value="P:heme biosynthetic process"/>
    <property type="evidence" value="ECO:0007669"/>
    <property type="project" value="UniProtKB-UniRule"/>
</dbReference>
<comment type="catalytic activity">
    <reaction evidence="6">
        <text>Fe-coproporphyrin III + 2 H(+) = coproporphyrin III + Fe(2+)</text>
        <dbReference type="Rhea" id="RHEA:49572"/>
        <dbReference type="ChEBI" id="CHEBI:15378"/>
        <dbReference type="ChEBI" id="CHEBI:29033"/>
        <dbReference type="ChEBI" id="CHEBI:68438"/>
        <dbReference type="ChEBI" id="CHEBI:131725"/>
        <dbReference type="EC" id="4.99.1.9"/>
    </reaction>
    <physiologicalReaction direction="right-to-left" evidence="6">
        <dbReference type="Rhea" id="RHEA:49574"/>
    </physiologicalReaction>
</comment>
<dbReference type="InterPro" id="IPR033659">
    <property type="entry name" value="Ferrochelatase_N"/>
</dbReference>
<feature type="binding site" evidence="7">
    <location>
        <position position="264"/>
    </location>
    <ligand>
        <name>Fe(2+)</name>
        <dbReference type="ChEBI" id="CHEBI:29033"/>
    </ligand>
</feature>
<dbReference type="EC" id="4.98.1.1" evidence="7 8"/>
<dbReference type="InterPro" id="IPR019772">
    <property type="entry name" value="Ferrochelatase_AS"/>
</dbReference>
<dbReference type="Gene3D" id="3.40.50.1400">
    <property type="match status" value="2"/>
</dbReference>
<dbReference type="UniPathway" id="UPA00252">
    <property type="reaction ID" value="UER00325"/>
</dbReference>
<evidence type="ECO:0000256" key="2">
    <source>
        <dbReference type="ARBA" id="ARBA00023004"/>
    </source>
</evidence>
<dbReference type="CDD" id="cd00419">
    <property type="entry name" value="Ferrochelatase_C"/>
    <property type="match status" value="1"/>
</dbReference>
<proteinExistence type="inferred from homology"/>
<keyword evidence="7" id="KW-0479">Metal-binding</keyword>
<comment type="catalytic activity">
    <reaction evidence="7 8">
        <text>heme b + 2 H(+) = protoporphyrin IX + Fe(2+)</text>
        <dbReference type="Rhea" id="RHEA:22584"/>
        <dbReference type="ChEBI" id="CHEBI:15378"/>
        <dbReference type="ChEBI" id="CHEBI:29033"/>
        <dbReference type="ChEBI" id="CHEBI:57306"/>
        <dbReference type="ChEBI" id="CHEBI:60344"/>
        <dbReference type="EC" id="4.98.1.1"/>
    </reaction>
</comment>
<dbReference type="Proteomes" id="UP000001522">
    <property type="component" value="Chromosome"/>
</dbReference>
<dbReference type="eggNOG" id="COG0276">
    <property type="taxonomic scope" value="Bacteria"/>
</dbReference>
<dbReference type="RefSeq" id="WP_013022487.1">
    <property type="nucleotide sequence ID" value="NC_013949.1"/>
</dbReference>
<dbReference type="PANTHER" id="PTHR11108">
    <property type="entry name" value="FERROCHELATASE"/>
    <property type="match status" value="1"/>
</dbReference>
<gene>
    <name evidence="7 9" type="primary">hemH</name>
    <name evidence="9" type="ordered locus">HMU01300</name>
</gene>
<evidence type="ECO:0000256" key="1">
    <source>
        <dbReference type="ARBA" id="ARBA00007718"/>
    </source>
</evidence>
<dbReference type="PANTHER" id="PTHR11108:SF1">
    <property type="entry name" value="FERROCHELATASE, MITOCHONDRIAL"/>
    <property type="match status" value="1"/>
</dbReference>
<evidence type="ECO:0000256" key="7">
    <source>
        <dbReference type="HAMAP-Rule" id="MF_00323"/>
    </source>
</evidence>
<comment type="similarity">
    <text evidence="1 7 8">Belongs to the ferrochelatase family.</text>
</comment>
<evidence type="ECO:0000256" key="5">
    <source>
        <dbReference type="ARBA" id="ARBA00023244"/>
    </source>
</evidence>
<sequence>MLLNMGGPSHLSEVEVFLRNMFNDPYILSIKNPLIRKFVGYNIIKKRLEIAKDNYRAIGGKSPMVELSFALCQNLSQKDPENFYSYAMRYAPPYTEMALQEMQQKNIQKIHLFSMYPQYSTTTTLSSFKEVEKCLKKLNYKPVIHFTERYYNAPTYLKAIAQSIIENLGKKNARDYTLLFSAHSLPQSIIDRGDPYQKECEASLQGICKELEKREIFFENVLLGYQSRVGKMEWIGPSTKDLISQHKDKNLIIYPLSFTIDNSETLFELDIQYRELAEQIGVRDFILCPCLNASDAMAEIILHFLKKE</sequence>
<dbReference type="HOGENOM" id="CLU_018884_4_1_7"/>
<dbReference type="GO" id="GO:0004325">
    <property type="term" value="F:ferrochelatase activity"/>
    <property type="evidence" value="ECO:0007669"/>
    <property type="project" value="UniProtKB-UniRule"/>
</dbReference>
<protein>
    <recommendedName>
        <fullName evidence="7 8">Ferrochelatase</fullName>
        <ecNumber evidence="7 8">4.98.1.1</ecNumber>
    </recommendedName>
    <alternativeName>
        <fullName evidence="7">Heme synthase</fullName>
    </alternativeName>
    <alternativeName>
        <fullName evidence="7">Protoheme ferro-lyase</fullName>
    </alternativeName>
</protein>
<comment type="pathway">
    <text evidence="7 8">Porphyrin-containing compound metabolism; protoheme biosynthesis; protoheme from protoporphyrin-IX: step 1/1.</text>
</comment>
<comment type="function">
    <text evidence="7 8">Catalyzes the ferrous insertion into protoporphyrin IX.</text>
</comment>
<name>D3UFX1_HELM1</name>
<comment type="subcellular location">
    <subcellularLocation>
        <location evidence="7 8">Cytoplasm</location>
    </subcellularLocation>
</comment>
<keyword evidence="10" id="KW-1185">Reference proteome</keyword>
<dbReference type="EMBL" id="FN555004">
    <property type="protein sequence ID" value="CBG39392.1"/>
    <property type="molecule type" value="Genomic_DNA"/>
</dbReference>
<keyword evidence="7 8" id="KW-0963">Cytoplasm</keyword>
<keyword evidence="5 7" id="KW-0627">Porphyrin biosynthesis</keyword>
<dbReference type="AlphaFoldDB" id="D3UFX1"/>
<dbReference type="GO" id="GO:0046872">
    <property type="term" value="F:metal ion binding"/>
    <property type="evidence" value="ECO:0007669"/>
    <property type="project" value="UniProtKB-KW"/>
</dbReference>
<dbReference type="SUPFAM" id="SSF53800">
    <property type="entry name" value="Chelatase"/>
    <property type="match status" value="1"/>
</dbReference>
<dbReference type="InterPro" id="IPR001015">
    <property type="entry name" value="Ferrochelatase"/>
</dbReference>
<organism evidence="9 10">
    <name type="scientific">Helicobacter mustelae (strain ATCC 43772 / CCUG 25715 / CIP 103759 / LMG 18044 / NCTC 12198 / R85-136P)</name>
    <name type="common">Campylobacter mustelae</name>
    <dbReference type="NCBI Taxonomy" id="679897"/>
    <lineage>
        <taxon>Bacteria</taxon>
        <taxon>Pseudomonadati</taxon>
        <taxon>Campylobacterota</taxon>
        <taxon>Epsilonproteobacteria</taxon>
        <taxon>Campylobacterales</taxon>
        <taxon>Helicobacteraceae</taxon>
        <taxon>Helicobacter</taxon>
    </lineage>
</organism>
<dbReference type="HAMAP" id="MF_00323">
    <property type="entry name" value="Ferrochelatase"/>
    <property type="match status" value="1"/>
</dbReference>
<dbReference type="NCBIfam" id="TIGR00109">
    <property type="entry name" value="hemH"/>
    <property type="match status" value="1"/>
</dbReference>
<keyword evidence="4 7" id="KW-0456">Lyase</keyword>
<dbReference type="PROSITE" id="PS00534">
    <property type="entry name" value="FERROCHELATASE"/>
    <property type="match status" value="1"/>
</dbReference>
<evidence type="ECO:0000256" key="4">
    <source>
        <dbReference type="ARBA" id="ARBA00023239"/>
    </source>
</evidence>
<keyword evidence="3 7" id="KW-0350">Heme biosynthesis</keyword>
<accession>D3UFX1</accession>
<keyword evidence="2 7" id="KW-0408">Iron</keyword>
<evidence type="ECO:0000313" key="10">
    <source>
        <dbReference type="Proteomes" id="UP000001522"/>
    </source>
</evidence>
<reference evidence="9 10" key="1">
    <citation type="journal article" date="2010" name="BMC Genomics">
        <title>Comparative genomics and proteomics of Helicobacter mustelae, an ulcerogenic and carcinogenic gastric pathogen.</title>
        <authorList>
            <person name="O'Toole P.W."/>
            <person name="Snelling W.J."/>
            <person name="Canchaya C."/>
            <person name="Forde B.M."/>
            <person name="Hardie K.R."/>
            <person name="Josenhans C."/>
            <person name="Graham R.L.J."/>
            <person name="McMullan G."/>
            <person name="Parkhill J."/>
            <person name="Belda E."/>
            <person name="Bentley S.D."/>
        </authorList>
    </citation>
    <scope>NUCLEOTIDE SEQUENCE [LARGE SCALE GENOMIC DNA]</scope>
    <source>
        <strain evidence="10">ATCC 43772 / LMG 18044 / NCTC 12198 / 12198</strain>
    </source>
</reference>
<evidence type="ECO:0000313" key="9">
    <source>
        <dbReference type="EMBL" id="CBG39392.1"/>
    </source>
</evidence>